<evidence type="ECO:0000313" key="11">
    <source>
        <dbReference type="Proteomes" id="UP000373149"/>
    </source>
</evidence>
<dbReference type="InterPro" id="IPR020846">
    <property type="entry name" value="MFS_dom"/>
</dbReference>
<accession>A0A5N8X5P3</accession>
<feature type="transmembrane region" description="Helical" evidence="8">
    <location>
        <begin position="324"/>
        <end position="342"/>
    </location>
</feature>
<feature type="transmembrane region" description="Helical" evidence="8">
    <location>
        <begin position="349"/>
        <end position="368"/>
    </location>
</feature>
<keyword evidence="5 8" id="KW-1133">Transmembrane helix</keyword>
<feature type="transmembrane region" description="Helical" evidence="8">
    <location>
        <begin position="184"/>
        <end position="207"/>
    </location>
</feature>
<dbReference type="InterPro" id="IPR036259">
    <property type="entry name" value="MFS_trans_sf"/>
</dbReference>
<dbReference type="GO" id="GO:0022857">
    <property type="term" value="F:transmembrane transporter activity"/>
    <property type="evidence" value="ECO:0007669"/>
    <property type="project" value="InterPro"/>
</dbReference>
<evidence type="ECO:0000256" key="1">
    <source>
        <dbReference type="ARBA" id="ARBA00004651"/>
    </source>
</evidence>
<evidence type="ECO:0000259" key="9">
    <source>
        <dbReference type="PROSITE" id="PS50850"/>
    </source>
</evidence>
<name>A0A5N8X5P3_9ACTN</name>
<feature type="transmembrane region" description="Helical" evidence="8">
    <location>
        <begin position="492"/>
        <end position="511"/>
    </location>
</feature>
<feature type="transmembrane region" description="Helical" evidence="8">
    <location>
        <begin position="28"/>
        <end position="52"/>
    </location>
</feature>
<evidence type="ECO:0000256" key="6">
    <source>
        <dbReference type="ARBA" id="ARBA00023136"/>
    </source>
</evidence>
<proteinExistence type="predicted"/>
<gene>
    <name evidence="10" type="ORF">FPZ41_40055</name>
</gene>
<reference evidence="10 11" key="1">
    <citation type="submission" date="2019-09" db="EMBL/GenBank/DDBJ databases">
        <authorList>
            <person name="Duangmal K."/>
            <person name="Teo W.F.A."/>
            <person name="Lipun K."/>
        </authorList>
    </citation>
    <scope>NUCLEOTIDE SEQUENCE [LARGE SCALE GENOMIC DNA]</scope>
    <source>
        <strain evidence="10 11">K1PN6</strain>
    </source>
</reference>
<comment type="caution">
    <text evidence="10">The sequence shown here is derived from an EMBL/GenBank/DDBJ whole genome shotgun (WGS) entry which is preliminary data.</text>
</comment>
<dbReference type="Pfam" id="PF07690">
    <property type="entry name" value="MFS_1"/>
    <property type="match status" value="1"/>
</dbReference>
<dbReference type="PANTHER" id="PTHR42718:SF42">
    <property type="entry name" value="EXPORT PROTEIN"/>
    <property type="match status" value="1"/>
</dbReference>
<feature type="transmembrane region" description="Helical" evidence="8">
    <location>
        <begin position="248"/>
        <end position="265"/>
    </location>
</feature>
<comment type="subcellular location">
    <subcellularLocation>
        <location evidence="1">Cell membrane</location>
        <topology evidence="1">Multi-pass membrane protein</topology>
    </subcellularLocation>
</comment>
<sequence length="524" mass="52947">MNCTVQFMIAVPARTSAEVAALPPRRRWLTLAVLGVSLLVVGLDVTVLNVALPTLVRELGASAGQLQWIVDIYALLAGALMLFCGGLADRLGRKRVFLAGLVLFTGASVAAAYAGSVTQLIVARGAMGIGEALIMPATLAIIGSVFTDPAERTKAIGIWSAAVGAGTVIGPMLGGWLLDRFWWGSVFLVNLPVGVAGLVAAVLLVPAAPGTRGRRLDPLGASMSVAGPALLLWALIEGPSDGWTDPVVLAAFTAAFVLIAAFVWWELRAPGPLLPLGIFRHRGLAVGAVLILLAAFAMIGTLFALVQHLQFNLGYTAAQTGWRLGPMALGLLVAGPLAGALAQRLGPRYVAAAGLALVAAALTVFATTGPGDGYGRVLAVIVLLGAGAGFVITVTSDSIVGSLSERDLGVGSATNSTAIQFGAALGVAVTGSLLAGRYRSEIGRSGLGAGEKAAAHDSLGAALAVAERLPAQAGAAVARTARDAFTAGLGPAMFTGAAIATAGVVIALAFAPRRIHSDDSGDPS</sequence>
<evidence type="ECO:0000256" key="3">
    <source>
        <dbReference type="ARBA" id="ARBA00022475"/>
    </source>
</evidence>
<feature type="transmembrane region" description="Helical" evidence="8">
    <location>
        <begin position="374"/>
        <end position="396"/>
    </location>
</feature>
<dbReference type="PRINTS" id="PR01035">
    <property type="entry name" value="TCRTETA"/>
</dbReference>
<dbReference type="Gene3D" id="1.20.1720.10">
    <property type="entry name" value="Multidrug resistance protein D"/>
    <property type="match status" value="1"/>
</dbReference>
<keyword evidence="11" id="KW-1185">Reference proteome</keyword>
<keyword evidence="7" id="KW-0046">Antibiotic resistance</keyword>
<feature type="transmembrane region" description="Helical" evidence="8">
    <location>
        <begin position="158"/>
        <end position="178"/>
    </location>
</feature>
<dbReference type="GO" id="GO:0046677">
    <property type="term" value="P:response to antibiotic"/>
    <property type="evidence" value="ECO:0007669"/>
    <property type="project" value="UniProtKB-KW"/>
</dbReference>
<feature type="domain" description="Major facilitator superfamily (MFS) profile" evidence="9">
    <location>
        <begin position="30"/>
        <end position="515"/>
    </location>
</feature>
<dbReference type="EMBL" id="VMNX01000273">
    <property type="protein sequence ID" value="MPY54424.1"/>
    <property type="molecule type" value="Genomic_DNA"/>
</dbReference>
<evidence type="ECO:0000313" key="10">
    <source>
        <dbReference type="EMBL" id="MPY54424.1"/>
    </source>
</evidence>
<dbReference type="NCBIfam" id="TIGR00711">
    <property type="entry name" value="efflux_EmrB"/>
    <property type="match status" value="1"/>
</dbReference>
<evidence type="ECO:0000256" key="2">
    <source>
        <dbReference type="ARBA" id="ARBA00022448"/>
    </source>
</evidence>
<feature type="transmembrane region" description="Helical" evidence="8">
    <location>
        <begin position="96"/>
        <end position="115"/>
    </location>
</feature>
<dbReference type="Gene3D" id="1.20.1250.20">
    <property type="entry name" value="MFS general substrate transporter like domains"/>
    <property type="match status" value="1"/>
</dbReference>
<keyword evidence="3" id="KW-1003">Cell membrane</keyword>
<evidence type="ECO:0000256" key="5">
    <source>
        <dbReference type="ARBA" id="ARBA00022989"/>
    </source>
</evidence>
<dbReference type="AlphaFoldDB" id="A0A5N8X5P3"/>
<dbReference type="InterPro" id="IPR004638">
    <property type="entry name" value="EmrB-like"/>
</dbReference>
<dbReference type="PROSITE" id="PS50850">
    <property type="entry name" value="MFS"/>
    <property type="match status" value="1"/>
</dbReference>
<feature type="transmembrane region" description="Helical" evidence="8">
    <location>
        <begin position="219"/>
        <end position="236"/>
    </location>
</feature>
<feature type="transmembrane region" description="Helical" evidence="8">
    <location>
        <begin position="121"/>
        <end position="146"/>
    </location>
</feature>
<dbReference type="Proteomes" id="UP000373149">
    <property type="component" value="Unassembled WGS sequence"/>
</dbReference>
<evidence type="ECO:0000256" key="4">
    <source>
        <dbReference type="ARBA" id="ARBA00022692"/>
    </source>
</evidence>
<dbReference type="GO" id="GO:0005886">
    <property type="term" value="C:plasma membrane"/>
    <property type="evidence" value="ECO:0007669"/>
    <property type="project" value="UniProtKB-SubCell"/>
</dbReference>
<protein>
    <submittedName>
        <fullName evidence="10">DHA2 family efflux MFS transporter permease subunit</fullName>
    </submittedName>
</protein>
<feature type="transmembrane region" description="Helical" evidence="8">
    <location>
        <begin position="72"/>
        <end position="89"/>
    </location>
</feature>
<dbReference type="InterPro" id="IPR011701">
    <property type="entry name" value="MFS"/>
</dbReference>
<organism evidence="10 11">
    <name type="scientific">Streptomyces acidicola</name>
    <dbReference type="NCBI Taxonomy" id="2596892"/>
    <lineage>
        <taxon>Bacteria</taxon>
        <taxon>Bacillati</taxon>
        <taxon>Actinomycetota</taxon>
        <taxon>Actinomycetes</taxon>
        <taxon>Kitasatosporales</taxon>
        <taxon>Streptomycetaceae</taxon>
        <taxon>Streptomyces</taxon>
    </lineage>
</organism>
<keyword evidence="4 8" id="KW-0812">Transmembrane</keyword>
<keyword evidence="2" id="KW-0813">Transport</keyword>
<dbReference type="PANTHER" id="PTHR42718">
    <property type="entry name" value="MAJOR FACILITATOR SUPERFAMILY MULTIDRUG TRANSPORTER MFSC"/>
    <property type="match status" value="1"/>
</dbReference>
<dbReference type="SUPFAM" id="SSF103473">
    <property type="entry name" value="MFS general substrate transporter"/>
    <property type="match status" value="1"/>
</dbReference>
<dbReference type="CDD" id="cd17321">
    <property type="entry name" value="MFS_MMR_MDR_like"/>
    <property type="match status" value="1"/>
</dbReference>
<feature type="transmembrane region" description="Helical" evidence="8">
    <location>
        <begin position="285"/>
        <end position="304"/>
    </location>
</feature>
<evidence type="ECO:0000256" key="8">
    <source>
        <dbReference type="SAM" id="Phobius"/>
    </source>
</evidence>
<keyword evidence="6 8" id="KW-0472">Membrane</keyword>
<dbReference type="InterPro" id="IPR001958">
    <property type="entry name" value="Tet-R_TetA/multi-R_MdtG-like"/>
</dbReference>
<evidence type="ECO:0000256" key="7">
    <source>
        <dbReference type="ARBA" id="ARBA00023251"/>
    </source>
</evidence>